<dbReference type="SFLD" id="SFLDS00003">
    <property type="entry name" value="Haloacid_Dehalogenase"/>
    <property type="match status" value="1"/>
</dbReference>
<proteinExistence type="predicted"/>
<protein>
    <submittedName>
        <fullName evidence="1">Hydrolase</fullName>
    </submittedName>
</protein>
<comment type="caution">
    <text evidence="1">The sequence shown here is derived from an EMBL/GenBank/DDBJ whole genome shotgun (WGS) entry which is preliminary data.</text>
</comment>
<dbReference type="Gene3D" id="3.40.50.1000">
    <property type="entry name" value="HAD superfamily/HAD-like"/>
    <property type="match status" value="1"/>
</dbReference>
<dbReference type="InterPro" id="IPR023214">
    <property type="entry name" value="HAD_sf"/>
</dbReference>
<dbReference type="Pfam" id="PF13419">
    <property type="entry name" value="HAD_2"/>
    <property type="match status" value="1"/>
</dbReference>
<dbReference type="Gene3D" id="1.10.150.240">
    <property type="entry name" value="Putative phosphatase, domain 2"/>
    <property type="match status" value="1"/>
</dbReference>
<organism evidence="1 2">
    <name type="scientific">Streptomyces nigrescens</name>
    <dbReference type="NCBI Taxonomy" id="1920"/>
    <lineage>
        <taxon>Bacteria</taxon>
        <taxon>Bacillati</taxon>
        <taxon>Actinomycetota</taxon>
        <taxon>Actinomycetes</taxon>
        <taxon>Kitasatosporales</taxon>
        <taxon>Streptomycetaceae</taxon>
        <taxon>Streptomyces</taxon>
    </lineage>
</organism>
<evidence type="ECO:0000313" key="1">
    <source>
        <dbReference type="EMBL" id="GFE20557.1"/>
    </source>
</evidence>
<reference evidence="1 2" key="1">
    <citation type="submission" date="2019-12" db="EMBL/GenBank/DDBJ databases">
        <title>Whole genome shotgun sequence of Streptomyces libani subsp. libani NBRC 13452.</title>
        <authorList>
            <person name="Ichikawa N."/>
            <person name="Kimura A."/>
            <person name="Kitahashi Y."/>
            <person name="Komaki H."/>
            <person name="Tamura T."/>
        </authorList>
    </citation>
    <scope>NUCLEOTIDE SEQUENCE [LARGE SCALE GENOMIC DNA]</scope>
    <source>
        <strain evidence="1 2">NBRC 13452</strain>
    </source>
</reference>
<dbReference type="EMBL" id="BLIP01000001">
    <property type="protein sequence ID" value="GFE20557.1"/>
    <property type="molecule type" value="Genomic_DNA"/>
</dbReference>
<evidence type="ECO:0000313" key="2">
    <source>
        <dbReference type="Proteomes" id="UP000429552"/>
    </source>
</evidence>
<dbReference type="InterPro" id="IPR006439">
    <property type="entry name" value="HAD-SF_hydro_IA"/>
</dbReference>
<gene>
    <name evidence="1" type="ORF">Sliba_10100</name>
</gene>
<accession>A0A640T9Y6</accession>
<dbReference type="PANTHER" id="PTHR18901:SF38">
    <property type="entry name" value="PSEUDOURIDINE-5'-PHOSPHATASE"/>
    <property type="match status" value="1"/>
</dbReference>
<name>A0A640T9Y6_STRNI</name>
<dbReference type="PRINTS" id="PR00413">
    <property type="entry name" value="HADHALOGNASE"/>
</dbReference>
<dbReference type="PANTHER" id="PTHR18901">
    <property type="entry name" value="2-DEOXYGLUCOSE-6-PHOSPHATE PHOSPHATASE 2"/>
    <property type="match status" value="1"/>
</dbReference>
<dbReference type="AlphaFoldDB" id="A0A640T9Y6"/>
<dbReference type="GO" id="GO:0016787">
    <property type="term" value="F:hydrolase activity"/>
    <property type="evidence" value="ECO:0007669"/>
    <property type="project" value="UniProtKB-KW"/>
</dbReference>
<dbReference type="InterPro" id="IPR041492">
    <property type="entry name" value="HAD_2"/>
</dbReference>
<dbReference type="InterPro" id="IPR023198">
    <property type="entry name" value="PGP-like_dom2"/>
</dbReference>
<dbReference type="SFLD" id="SFLDG01135">
    <property type="entry name" value="C1.5.6:_HAD__Beta-PGM__Phospha"/>
    <property type="match status" value="1"/>
</dbReference>
<dbReference type="SUPFAM" id="SSF56784">
    <property type="entry name" value="HAD-like"/>
    <property type="match status" value="1"/>
</dbReference>
<dbReference type="InterPro" id="IPR036412">
    <property type="entry name" value="HAD-like_sf"/>
</dbReference>
<sequence>MGMSTSPASPVTSVPPAPVIFDLDGTLVDSEPNYYEAGRRLLADHGVPDFSWEHHTRFIGIGTRETLETLRREFGLDAPVEELLAGKNRAYLELARAHTEVFPEMRVFVERLSAAGHPMAVASGSSRAAIEAVLAGTGLDALLTTVVSAEEVAHGKPEPDVFLEAARRLGVAPADCVVLEDAAPGALAAHRAGMRCIAVPYVAGTVDDPAFARAGLLFKGGQGEFTAQAAHDWLRRGGTAAVEERPGRGGRAGS</sequence>
<dbReference type="CDD" id="cd07505">
    <property type="entry name" value="HAD_BPGM-like"/>
    <property type="match status" value="1"/>
</dbReference>
<dbReference type="Proteomes" id="UP000429552">
    <property type="component" value="Unassembled WGS sequence"/>
</dbReference>
<keyword evidence="1" id="KW-0378">Hydrolase</keyword>
<dbReference type="SFLD" id="SFLDG01129">
    <property type="entry name" value="C1.5:_HAD__Beta-PGM__Phosphata"/>
    <property type="match status" value="1"/>
</dbReference>
<dbReference type="NCBIfam" id="TIGR01509">
    <property type="entry name" value="HAD-SF-IA-v3"/>
    <property type="match status" value="1"/>
</dbReference>